<sequence length="428" mass="46817">MPALVDRRTLLRGAGALAVAAAGTGGLAGCGSSDGRTTVRFAANKRETITYFQRVTEGFNRSQSRVTAELENNDNTRVIADFVRSSPVAVGINGFDITFGGYMRRGVLADQRDNPVLDTIRPDMVEFVQAYGTYQNQIGAVPYSIAGQGVLYNRDLFARAGVRVPTTWSEFLQVCRRLQSRGITPLLGTFADDWTLGQGMFNYSVVGMLDVAKFFRDLEAVGDDLSPASPQSFSSNFREPLVQIKQLLPFFNSNARTIAYDQGNREFAAGRAAMMFQGPWAYAGVLGANPQFKGGMFPLPMTDDPADTTATINLDQVVWTPASATGAERAGGLAVMDYLMRPEIVHRYNADNLAFSPDKAAPEQSSPLVSGLNPYVLSGRYSQGPELYIPTAIPARRYLQEYIYGGDVETFLGKLDRDWKRLAIRLSA</sequence>
<dbReference type="RefSeq" id="WP_142005831.1">
    <property type="nucleotide sequence ID" value="NZ_CAJTBP010000001.1"/>
</dbReference>
<evidence type="ECO:0000313" key="1">
    <source>
        <dbReference type="EMBL" id="TQL33862.1"/>
    </source>
</evidence>
<dbReference type="PROSITE" id="PS51318">
    <property type="entry name" value="TAT"/>
    <property type="match status" value="1"/>
</dbReference>
<reference evidence="1 2" key="1">
    <citation type="submission" date="2019-06" db="EMBL/GenBank/DDBJ databases">
        <title>Sequencing the genomes of 1000 actinobacteria strains.</title>
        <authorList>
            <person name="Klenk H.-P."/>
        </authorList>
    </citation>
    <scope>NUCLEOTIDE SEQUENCE [LARGE SCALE GENOMIC DNA]</scope>
    <source>
        <strain evidence="1 2">DSM 24617</strain>
    </source>
</reference>
<evidence type="ECO:0000313" key="2">
    <source>
        <dbReference type="Proteomes" id="UP000318336"/>
    </source>
</evidence>
<comment type="caution">
    <text evidence="1">The sequence shown here is derived from an EMBL/GenBank/DDBJ whole genome shotgun (WGS) entry which is preliminary data.</text>
</comment>
<dbReference type="PROSITE" id="PS51257">
    <property type="entry name" value="PROKAR_LIPOPROTEIN"/>
    <property type="match status" value="1"/>
</dbReference>
<keyword evidence="2" id="KW-1185">Reference proteome</keyword>
<dbReference type="PANTHER" id="PTHR43649">
    <property type="entry name" value="ARABINOSE-BINDING PROTEIN-RELATED"/>
    <property type="match status" value="1"/>
</dbReference>
<dbReference type="SUPFAM" id="SSF53850">
    <property type="entry name" value="Periplasmic binding protein-like II"/>
    <property type="match status" value="1"/>
</dbReference>
<dbReference type="InterPro" id="IPR006059">
    <property type="entry name" value="SBP"/>
</dbReference>
<dbReference type="InterPro" id="IPR006311">
    <property type="entry name" value="TAT_signal"/>
</dbReference>
<dbReference type="PANTHER" id="PTHR43649:SF12">
    <property type="entry name" value="DIACETYLCHITOBIOSE BINDING PROTEIN DASA"/>
    <property type="match status" value="1"/>
</dbReference>
<dbReference type="Proteomes" id="UP000318336">
    <property type="component" value="Unassembled WGS sequence"/>
</dbReference>
<dbReference type="EMBL" id="VFOK01000001">
    <property type="protein sequence ID" value="TQL33862.1"/>
    <property type="molecule type" value="Genomic_DNA"/>
</dbReference>
<gene>
    <name evidence="1" type="ORF">FB554_2018</name>
</gene>
<dbReference type="InterPro" id="IPR050490">
    <property type="entry name" value="Bact_solute-bd_prot1"/>
</dbReference>
<dbReference type="OrthoDB" id="8478044at2"/>
<accession>A0A542XDE5</accession>
<protein>
    <submittedName>
        <fullName evidence="1">Raffinose/stachyose/melibiose transport system substrate-binding protein</fullName>
    </submittedName>
</protein>
<dbReference type="Gene3D" id="3.40.190.10">
    <property type="entry name" value="Periplasmic binding protein-like II"/>
    <property type="match status" value="2"/>
</dbReference>
<organism evidence="1 2">
    <name type="scientific">Barrientosiimonas humi</name>
    <dbReference type="NCBI Taxonomy" id="999931"/>
    <lineage>
        <taxon>Bacteria</taxon>
        <taxon>Bacillati</taxon>
        <taxon>Actinomycetota</taxon>
        <taxon>Actinomycetes</taxon>
        <taxon>Micrococcales</taxon>
        <taxon>Dermacoccaceae</taxon>
        <taxon>Barrientosiimonas</taxon>
    </lineage>
</organism>
<name>A0A542XDE5_9MICO</name>
<proteinExistence type="predicted"/>
<dbReference type="AlphaFoldDB" id="A0A542XDE5"/>
<dbReference type="Pfam" id="PF01547">
    <property type="entry name" value="SBP_bac_1"/>
    <property type="match status" value="1"/>
</dbReference>